<dbReference type="UniPathway" id="UPA00053">
    <property type="reaction ID" value="UER00085"/>
</dbReference>
<comment type="caution">
    <text evidence="9">Lacks conserved residue(s) required for the propagation of feature annotation.</text>
</comment>
<feature type="binding site" evidence="9">
    <location>
        <position position="145"/>
    </location>
    <ligand>
        <name>NAD(+)</name>
        <dbReference type="ChEBI" id="CHEBI:57540"/>
    </ligand>
</feature>
<dbReference type="GO" id="GO:0046872">
    <property type="term" value="F:metal ion binding"/>
    <property type="evidence" value="ECO:0007669"/>
    <property type="project" value="UniProtKB-KW"/>
</dbReference>
<keyword evidence="9" id="KW-0028">Amino-acid biosynthesis</keyword>
<keyword evidence="7 9" id="KW-0456">Lyase</keyword>
<evidence type="ECO:0000256" key="4">
    <source>
        <dbReference type="ARBA" id="ARBA00022741"/>
    </source>
</evidence>
<proteinExistence type="inferred from homology"/>
<comment type="catalytic activity">
    <reaction evidence="9">
        <text>7-phospho-2-dehydro-3-deoxy-D-arabino-heptonate = 3-dehydroquinate + phosphate</text>
        <dbReference type="Rhea" id="RHEA:21968"/>
        <dbReference type="ChEBI" id="CHEBI:32364"/>
        <dbReference type="ChEBI" id="CHEBI:43474"/>
        <dbReference type="ChEBI" id="CHEBI:58394"/>
        <dbReference type="EC" id="4.2.3.4"/>
    </reaction>
</comment>
<accession>A0A1I6L927</accession>
<dbReference type="InterPro" id="IPR050071">
    <property type="entry name" value="Dehydroquinate_synthase"/>
</dbReference>
<dbReference type="EC" id="4.2.3.4" evidence="9 10"/>
<keyword evidence="3 9" id="KW-0479">Metal-binding</keyword>
<dbReference type="FunFam" id="3.40.50.1970:FF:000007">
    <property type="entry name" value="Pentafunctional AROM polypeptide"/>
    <property type="match status" value="1"/>
</dbReference>
<evidence type="ECO:0000259" key="12">
    <source>
        <dbReference type="Pfam" id="PF24621"/>
    </source>
</evidence>
<protein>
    <recommendedName>
        <fullName evidence="9 10">3-dehydroquinate synthase</fullName>
        <shortName evidence="9">DHQS</shortName>
        <ecNumber evidence="9 10">4.2.3.4</ecNumber>
    </recommendedName>
</protein>
<evidence type="ECO:0000256" key="2">
    <source>
        <dbReference type="ARBA" id="ARBA00001947"/>
    </source>
</evidence>
<feature type="binding site" evidence="9">
    <location>
        <begin position="108"/>
        <end position="112"/>
    </location>
    <ligand>
        <name>NAD(+)</name>
        <dbReference type="ChEBI" id="CHEBI:57540"/>
    </ligand>
</feature>
<dbReference type="HAMAP" id="MF_00110">
    <property type="entry name" value="DHQ_synthase"/>
    <property type="match status" value="1"/>
</dbReference>
<dbReference type="InterPro" id="IPR056179">
    <property type="entry name" value="DHQS_C"/>
</dbReference>
<dbReference type="InterPro" id="IPR016037">
    <property type="entry name" value="DHQ_synth_AroB"/>
</dbReference>
<feature type="binding site" evidence="9">
    <location>
        <position position="187"/>
    </location>
    <ligand>
        <name>Zn(2+)</name>
        <dbReference type="ChEBI" id="CHEBI:29105"/>
    </ligand>
</feature>
<dbReference type="STRING" id="37658.SAMN05661086_03145"/>
<evidence type="ECO:0000256" key="6">
    <source>
        <dbReference type="ARBA" id="ARBA00023027"/>
    </source>
</evidence>
<sequence length="362" mass="41457">MNNRITVKENNLPIYEIWIEDSYEQLVSIFEPFHMKEYKICIVTDSNVEKFYLQEVKKLLQGVAGKVVHYTMPAGEESKNLNTVQRLYEFLIKEHFDRKDMLIALGGGVVGDLTGYTAATFLRGIRFVQMPTSLLAMVDSSVGGKTGVDFLEYKNMIGAFHQPKAVYINLSVLNTLTKEHYFNGLGEVVKYGMIQSLEFYHWLINHVETLQQKEPSALREIVYKSCTFKQEIVEEDPHELNIRAYLNFGHTLGHAIEKWSKFSILHGECVALGMIAATYLSVKRGFIEEKELDILKDLLDQLQLPIQLNEISKDEVVLATKNDKKMDAGTIQFVLLKQIGEAVLDRSVTEQDMIEALEYLMR</sequence>
<evidence type="ECO:0000256" key="3">
    <source>
        <dbReference type="ARBA" id="ARBA00022723"/>
    </source>
</evidence>
<dbReference type="AlphaFoldDB" id="A0A1I6L927"/>
<dbReference type="InterPro" id="IPR030963">
    <property type="entry name" value="DHQ_synth_fam"/>
</dbReference>
<evidence type="ECO:0000313" key="13">
    <source>
        <dbReference type="EMBL" id="SFR99738.1"/>
    </source>
</evidence>
<keyword evidence="8 9" id="KW-0170">Cobalt</keyword>
<evidence type="ECO:0000256" key="5">
    <source>
        <dbReference type="ARBA" id="ARBA00022833"/>
    </source>
</evidence>
<dbReference type="GO" id="GO:0008652">
    <property type="term" value="P:amino acid biosynthetic process"/>
    <property type="evidence" value="ECO:0007669"/>
    <property type="project" value="UniProtKB-KW"/>
</dbReference>
<keyword evidence="4 9" id="KW-0547">Nucleotide-binding</keyword>
<name>A0A1I6L927_9FIRM</name>
<dbReference type="NCBIfam" id="TIGR01357">
    <property type="entry name" value="aroB"/>
    <property type="match status" value="1"/>
</dbReference>
<comment type="subcellular location">
    <subcellularLocation>
        <location evidence="9">Cytoplasm</location>
    </subcellularLocation>
</comment>
<comment type="cofactor">
    <cofactor evidence="2">
        <name>Zn(2+)</name>
        <dbReference type="ChEBI" id="CHEBI:29105"/>
    </cofactor>
</comment>
<feature type="domain" description="3-dehydroquinate synthase N-terminal" evidence="11">
    <location>
        <begin position="70"/>
        <end position="181"/>
    </location>
</feature>
<dbReference type="Gene3D" id="3.40.50.1970">
    <property type="match status" value="1"/>
</dbReference>
<dbReference type="SUPFAM" id="SSF56796">
    <property type="entry name" value="Dehydroquinate synthase-like"/>
    <property type="match status" value="1"/>
</dbReference>
<dbReference type="Gene3D" id="1.20.1090.10">
    <property type="entry name" value="Dehydroquinate synthase-like - alpha domain"/>
    <property type="match status" value="1"/>
</dbReference>
<evidence type="ECO:0000256" key="8">
    <source>
        <dbReference type="ARBA" id="ARBA00023285"/>
    </source>
</evidence>
<evidence type="ECO:0000256" key="9">
    <source>
        <dbReference type="HAMAP-Rule" id="MF_00110"/>
    </source>
</evidence>
<dbReference type="OrthoDB" id="9806583at2"/>
<dbReference type="GO" id="GO:0009423">
    <property type="term" value="P:chorismate biosynthetic process"/>
    <property type="evidence" value="ECO:0007669"/>
    <property type="project" value="UniProtKB-UniRule"/>
</dbReference>
<evidence type="ECO:0000256" key="1">
    <source>
        <dbReference type="ARBA" id="ARBA00001911"/>
    </source>
</evidence>
<evidence type="ECO:0000256" key="10">
    <source>
        <dbReference type="NCBIfam" id="TIGR01357"/>
    </source>
</evidence>
<comment type="function">
    <text evidence="9">Catalyzes the conversion of 3-deoxy-D-arabino-heptulosonate 7-phosphate (DAHP) to dehydroquinate (DHQ).</text>
</comment>
<dbReference type="Pfam" id="PF24621">
    <property type="entry name" value="DHQS_C"/>
    <property type="match status" value="1"/>
</dbReference>
<dbReference type="Proteomes" id="UP000199659">
    <property type="component" value="Unassembled WGS sequence"/>
</dbReference>
<keyword evidence="14" id="KW-1185">Reference proteome</keyword>
<feature type="binding site" evidence="9">
    <location>
        <position position="154"/>
    </location>
    <ligand>
        <name>NAD(+)</name>
        <dbReference type="ChEBI" id="CHEBI:57540"/>
    </ligand>
</feature>
<keyword evidence="9" id="KW-0057">Aromatic amino acid biosynthesis</keyword>
<dbReference type="PIRSF" id="PIRSF001455">
    <property type="entry name" value="DHQ_synth"/>
    <property type="match status" value="1"/>
</dbReference>
<dbReference type="PANTHER" id="PTHR43622:SF1">
    <property type="entry name" value="3-DEHYDROQUINATE SYNTHASE"/>
    <property type="match status" value="1"/>
</dbReference>
<dbReference type="CDD" id="cd08195">
    <property type="entry name" value="DHQS"/>
    <property type="match status" value="1"/>
</dbReference>
<reference evidence="13 14" key="1">
    <citation type="submission" date="2016-10" db="EMBL/GenBank/DDBJ databases">
        <authorList>
            <person name="de Groot N.N."/>
        </authorList>
    </citation>
    <scope>NUCLEOTIDE SEQUENCE [LARGE SCALE GENOMIC DNA]</scope>
    <source>
        <strain evidence="13 14">743A</strain>
    </source>
</reference>
<dbReference type="GO" id="GO:0003856">
    <property type="term" value="F:3-dehydroquinate synthase activity"/>
    <property type="evidence" value="ECO:0007669"/>
    <property type="project" value="UniProtKB-UniRule"/>
</dbReference>
<feature type="binding site" evidence="9">
    <location>
        <position position="266"/>
    </location>
    <ligand>
        <name>Zn(2+)</name>
        <dbReference type="ChEBI" id="CHEBI:29105"/>
    </ligand>
</feature>
<dbReference type="GO" id="GO:0009073">
    <property type="term" value="P:aromatic amino acid family biosynthetic process"/>
    <property type="evidence" value="ECO:0007669"/>
    <property type="project" value="UniProtKB-KW"/>
</dbReference>
<keyword evidence="9" id="KW-0963">Cytoplasm</keyword>
<comment type="similarity">
    <text evidence="9">Belongs to the sugar phosphate cyclases superfamily. Dehydroquinate synthase family.</text>
</comment>
<evidence type="ECO:0000259" key="11">
    <source>
        <dbReference type="Pfam" id="PF01761"/>
    </source>
</evidence>
<feature type="domain" description="3-dehydroquinate synthase C-terminal" evidence="12">
    <location>
        <begin position="184"/>
        <end position="326"/>
    </location>
</feature>
<gene>
    <name evidence="9" type="primary">aroB</name>
    <name evidence="13" type="ORF">SAMN05661086_03145</name>
</gene>
<keyword evidence="6 9" id="KW-0520">NAD</keyword>
<dbReference type="EMBL" id="FOYZ01000014">
    <property type="protein sequence ID" value="SFR99738.1"/>
    <property type="molecule type" value="Genomic_DNA"/>
</dbReference>
<dbReference type="GO" id="GO:0000166">
    <property type="term" value="F:nucleotide binding"/>
    <property type="evidence" value="ECO:0007669"/>
    <property type="project" value="UniProtKB-KW"/>
</dbReference>
<evidence type="ECO:0000256" key="7">
    <source>
        <dbReference type="ARBA" id="ARBA00023239"/>
    </source>
</evidence>
<comment type="cofactor">
    <cofactor evidence="1 9">
        <name>NAD(+)</name>
        <dbReference type="ChEBI" id="CHEBI:57540"/>
    </cofactor>
</comment>
<dbReference type="RefSeq" id="WP_092562841.1">
    <property type="nucleotide sequence ID" value="NZ_FOYZ01000014.1"/>
</dbReference>
<feature type="binding site" evidence="9">
    <location>
        <begin position="132"/>
        <end position="133"/>
    </location>
    <ligand>
        <name>NAD(+)</name>
        <dbReference type="ChEBI" id="CHEBI:57540"/>
    </ligand>
</feature>
<dbReference type="GO" id="GO:0005737">
    <property type="term" value="C:cytoplasm"/>
    <property type="evidence" value="ECO:0007669"/>
    <property type="project" value="UniProtKB-SubCell"/>
</dbReference>
<comment type="pathway">
    <text evidence="9">Metabolic intermediate biosynthesis; chorismate biosynthesis; chorismate from D-erythrose 4-phosphate and phosphoenolpyruvate: step 2/7.</text>
</comment>
<dbReference type="Pfam" id="PF01761">
    <property type="entry name" value="DHQ_synthase"/>
    <property type="match status" value="1"/>
</dbReference>
<dbReference type="PANTHER" id="PTHR43622">
    <property type="entry name" value="3-DEHYDROQUINATE SYNTHASE"/>
    <property type="match status" value="1"/>
</dbReference>
<evidence type="ECO:0000313" key="14">
    <source>
        <dbReference type="Proteomes" id="UP000199659"/>
    </source>
</evidence>
<feature type="binding site" evidence="9">
    <location>
        <position position="250"/>
    </location>
    <ligand>
        <name>Zn(2+)</name>
        <dbReference type="ChEBI" id="CHEBI:29105"/>
    </ligand>
</feature>
<organism evidence="13 14">
    <name type="scientific">Anaeromicropila populeti</name>
    <dbReference type="NCBI Taxonomy" id="37658"/>
    <lineage>
        <taxon>Bacteria</taxon>
        <taxon>Bacillati</taxon>
        <taxon>Bacillota</taxon>
        <taxon>Clostridia</taxon>
        <taxon>Lachnospirales</taxon>
        <taxon>Lachnospiraceae</taxon>
        <taxon>Anaeromicropila</taxon>
    </lineage>
</organism>
<comment type="cofactor">
    <cofactor evidence="9">
        <name>Co(2+)</name>
        <dbReference type="ChEBI" id="CHEBI:48828"/>
    </cofactor>
    <cofactor evidence="9">
        <name>Zn(2+)</name>
        <dbReference type="ChEBI" id="CHEBI:29105"/>
    </cofactor>
    <text evidence="9">Binds 1 divalent metal cation per subunit. Can use either Co(2+) or Zn(2+).</text>
</comment>
<keyword evidence="5 9" id="KW-0862">Zinc</keyword>
<dbReference type="InterPro" id="IPR030960">
    <property type="entry name" value="DHQS/DOIS_N"/>
</dbReference>